<dbReference type="Pfam" id="PF21399">
    <property type="entry name" value="TERT_C"/>
    <property type="match status" value="1"/>
</dbReference>
<evidence type="ECO:0000259" key="2">
    <source>
        <dbReference type="Pfam" id="PF21399"/>
    </source>
</evidence>
<protein>
    <recommendedName>
        <fullName evidence="1">Telomerase reverse transcriptase</fullName>
        <ecNumber evidence="1">2.7.7.49</ecNumber>
    </recommendedName>
    <alternativeName>
        <fullName evidence="1">Telomerase catalytic subunit</fullName>
    </alternativeName>
</protein>
<proteinExistence type="inferred from homology"/>
<comment type="catalytic activity">
    <reaction evidence="1">
        <text>DNA(n) + a 2'-deoxyribonucleoside 5'-triphosphate = DNA(n+1) + diphosphate</text>
        <dbReference type="Rhea" id="RHEA:22508"/>
        <dbReference type="Rhea" id="RHEA-COMP:17339"/>
        <dbReference type="Rhea" id="RHEA-COMP:17340"/>
        <dbReference type="ChEBI" id="CHEBI:33019"/>
        <dbReference type="ChEBI" id="CHEBI:61560"/>
        <dbReference type="ChEBI" id="CHEBI:173112"/>
        <dbReference type="EC" id="2.7.7.49"/>
    </reaction>
</comment>
<organism evidence="3 4">
    <name type="scientific">Lasiosphaeria hispida</name>
    <dbReference type="NCBI Taxonomy" id="260671"/>
    <lineage>
        <taxon>Eukaryota</taxon>
        <taxon>Fungi</taxon>
        <taxon>Dikarya</taxon>
        <taxon>Ascomycota</taxon>
        <taxon>Pezizomycotina</taxon>
        <taxon>Sordariomycetes</taxon>
        <taxon>Sordariomycetidae</taxon>
        <taxon>Sordariales</taxon>
        <taxon>Lasiosphaeriaceae</taxon>
        <taxon>Lasiosphaeria</taxon>
    </lineage>
</organism>
<comment type="caution">
    <text evidence="3">The sequence shown here is derived from an EMBL/GenBank/DDBJ whole genome shotgun (WGS) entry which is preliminary data.</text>
</comment>
<dbReference type="GO" id="GO:0000333">
    <property type="term" value="C:telomerase catalytic core complex"/>
    <property type="evidence" value="ECO:0007669"/>
    <property type="project" value="TreeGrafter"/>
</dbReference>
<accession>A0AAJ0H6T6</accession>
<gene>
    <name evidence="3" type="ORF">B0T25DRAFT_558812</name>
</gene>
<dbReference type="EC" id="2.7.7.49" evidence="1"/>
<keyword evidence="1" id="KW-0548">Nucleotidyltransferase</keyword>
<keyword evidence="1" id="KW-0695">RNA-directed DNA polymerase</keyword>
<keyword evidence="1" id="KW-0539">Nucleus</keyword>
<comment type="similarity">
    <text evidence="1">Belongs to the reverse transcriptase family. Telomerase subfamily.</text>
</comment>
<evidence type="ECO:0000256" key="1">
    <source>
        <dbReference type="RuleBase" id="RU365061"/>
    </source>
</evidence>
<dbReference type="GO" id="GO:0042162">
    <property type="term" value="F:telomeric DNA binding"/>
    <property type="evidence" value="ECO:0007669"/>
    <property type="project" value="TreeGrafter"/>
</dbReference>
<dbReference type="GO" id="GO:0003720">
    <property type="term" value="F:telomerase activity"/>
    <property type="evidence" value="ECO:0007669"/>
    <property type="project" value="InterPro"/>
</dbReference>
<reference evidence="3" key="1">
    <citation type="journal article" date="2023" name="Mol. Phylogenet. Evol.">
        <title>Genome-scale phylogeny and comparative genomics of the fungal order Sordariales.</title>
        <authorList>
            <person name="Hensen N."/>
            <person name="Bonometti L."/>
            <person name="Westerberg I."/>
            <person name="Brannstrom I.O."/>
            <person name="Guillou S."/>
            <person name="Cros-Aarteil S."/>
            <person name="Calhoun S."/>
            <person name="Haridas S."/>
            <person name="Kuo A."/>
            <person name="Mondo S."/>
            <person name="Pangilinan J."/>
            <person name="Riley R."/>
            <person name="LaButti K."/>
            <person name="Andreopoulos B."/>
            <person name="Lipzen A."/>
            <person name="Chen C."/>
            <person name="Yan M."/>
            <person name="Daum C."/>
            <person name="Ng V."/>
            <person name="Clum A."/>
            <person name="Steindorff A."/>
            <person name="Ohm R.A."/>
            <person name="Martin F."/>
            <person name="Silar P."/>
            <person name="Natvig D.O."/>
            <person name="Lalanne C."/>
            <person name="Gautier V."/>
            <person name="Ament-Velasquez S.L."/>
            <person name="Kruys A."/>
            <person name="Hutchinson M.I."/>
            <person name="Powell A.J."/>
            <person name="Barry K."/>
            <person name="Miller A.N."/>
            <person name="Grigoriev I.V."/>
            <person name="Debuchy R."/>
            <person name="Gladieux P."/>
            <person name="Hiltunen Thoren M."/>
            <person name="Johannesson H."/>
        </authorList>
    </citation>
    <scope>NUCLEOTIDE SEQUENCE</scope>
    <source>
        <strain evidence="3">CBS 955.72</strain>
    </source>
</reference>
<feature type="domain" description="Telomerase reverse transcriptase C-terminal extension" evidence="2">
    <location>
        <begin position="16"/>
        <end position="137"/>
    </location>
</feature>
<dbReference type="GO" id="GO:0046872">
    <property type="term" value="F:metal ion binding"/>
    <property type="evidence" value="ECO:0007669"/>
    <property type="project" value="UniProtKB-KW"/>
</dbReference>
<keyword evidence="1" id="KW-0479">Metal-binding</keyword>
<keyword evidence="1" id="KW-0808">Transferase</keyword>
<comment type="function">
    <text evidence="1">Telomerase is a ribonucleoprotein enzyme essential for the replication of chromosome termini in most eukaryotes. It elongates telomeres. It is a reverse transcriptase that adds simple sequence repeats to chromosome ends by copying a template sequence within the RNA component of the enzyme.</text>
</comment>
<keyword evidence="4" id="KW-1185">Reference proteome</keyword>
<name>A0AAJ0H6T6_9PEZI</name>
<reference evidence="3" key="2">
    <citation type="submission" date="2023-06" db="EMBL/GenBank/DDBJ databases">
        <authorList>
            <consortium name="Lawrence Berkeley National Laboratory"/>
            <person name="Haridas S."/>
            <person name="Hensen N."/>
            <person name="Bonometti L."/>
            <person name="Westerberg I."/>
            <person name="Brannstrom I.O."/>
            <person name="Guillou S."/>
            <person name="Cros-Aarteil S."/>
            <person name="Calhoun S."/>
            <person name="Kuo A."/>
            <person name="Mondo S."/>
            <person name="Pangilinan J."/>
            <person name="Riley R."/>
            <person name="Labutti K."/>
            <person name="Andreopoulos B."/>
            <person name="Lipzen A."/>
            <person name="Chen C."/>
            <person name="Yanf M."/>
            <person name="Daum C."/>
            <person name="Ng V."/>
            <person name="Clum A."/>
            <person name="Steindorff A."/>
            <person name="Ohm R."/>
            <person name="Martin F."/>
            <person name="Silar P."/>
            <person name="Natvig D."/>
            <person name="Lalanne C."/>
            <person name="Gautier V."/>
            <person name="Ament-Velasquez S.L."/>
            <person name="Kruys A."/>
            <person name="Hutchinson M.I."/>
            <person name="Powell A.J."/>
            <person name="Barry K."/>
            <person name="Miller A.N."/>
            <person name="Grigoriev I.V."/>
            <person name="Debuchy R."/>
            <person name="Gladieux P."/>
            <person name="Thoren M.H."/>
            <person name="Johannesson H."/>
        </authorList>
    </citation>
    <scope>NUCLEOTIDE SEQUENCE</scope>
    <source>
        <strain evidence="3">CBS 955.72</strain>
    </source>
</reference>
<dbReference type="GO" id="GO:0070034">
    <property type="term" value="F:telomerase RNA binding"/>
    <property type="evidence" value="ECO:0007669"/>
    <property type="project" value="TreeGrafter"/>
</dbReference>
<evidence type="ECO:0000313" key="4">
    <source>
        <dbReference type="Proteomes" id="UP001275084"/>
    </source>
</evidence>
<keyword evidence="1" id="KW-0779">Telomere</keyword>
<comment type="subcellular location">
    <subcellularLocation>
        <location evidence="1">Nucleus</location>
    </subcellularLocation>
    <subcellularLocation>
        <location evidence="1">Chromosome</location>
        <location evidence="1">Telomere</location>
    </subcellularLocation>
</comment>
<dbReference type="InterPro" id="IPR003545">
    <property type="entry name" value="Telomerase_RT"/>
</dbReference>
<dbReference type="InterPro" id="IPR049139">
    <property type="entry name" value="TERT_C"/>
</dbReference>
<dbReference type="Proteomes" id="UP001275084">
    <property type="component" value="Unassembled WGS sequence"/>
</dbReference>
<dbReference type="AlphaFoldDB" id="A0AAJ0H6T6"/>
<keyword evidence="1" id="KW-0460">Magnesium</keyword>
<evidence type="ECO:0000313" key="3">
    <source>
        <dbReference type="EMBL" id="KAK3341629.1"/>
    </source>
</evidence>
<dbReference type="EMBL" id="JAUIQD010000008">
    <property type="protein sequence ID" value="KAK3341629.1"/>
    <property type="molecule type" value="Genomic_DNA"/>
</dbReference>
<dbReference type="GO" id="GO:0007004">
    <property type="term" value="P:telomere maintenance via telomerase"/>
    <property type="evidence" value="ECO:0007669"/>
    <property type="project" value="TreeGrafter"/>
</dbReference>
<dbReference type="PANTHER" id="PTHR12066:SF0">
    <property type="entry name" value="TELOMERASE REVERSE TRANSCRIPTASE"/>
    <property type="match status" value="1"/>
</dbReference>
<dbReference type="PANTHER" id="PTHR12066">
    <property type="entry name" value="TELOMERASE REVERSE TRANSCRIPTASE"/>
    <property type="match status" value="1"/>
</dbReference>
<dbReference type="Gene3D" id="1.10.357.90">
    <property type="match status" value="1"/>
</dbReference>
<dbReference type="GO" id="GO:0000781">
    <property type="term" value="C:chromosome, telomeric region"/>
    <property type="evidence" value="ECO:0007669"/>
    <property type="project" value="UniProtKB-SubCell"/>
</dbReference>
<keyword evidence="1" id="KW-0158">Chromosome</keyword>
<sequence>MFNSLTVEFAKCPGQNFKRKVLNSFKIQSHLMFFDTSHNTRQSVLANAYTAFVETATKMWAYARCLPQAKRPGSGLLIDTVKALVEVAFLLLTSKSRKARYPGYDCTVRKTQLAWLAMVACRQVLVKKQSGYKEVISWLEQETHNLSSQNGLDCRGLVKVVKALPGVC</sequence>